<organism evidence="1 2">
    <name type="scientific">Candidatus Merdibacter merdavium</name>
    <dbReference type="NCBI Taxonomy" id="2838692"/>
    <lineage>
        <taxon>Bacteria</taxon>
        <taxon>Bacillati</taxon>
        <taxon>Bacillota</taxon>
        <taxon>Erysipelotrichia</taxon>
        <taxon>Erysipelotrichales</taxon>
        <taxon>Erysipelotrichaceae</taxon>
        <taxon>Merdibacter</taxon>
    </lineage>
</organism>
<sequence>MKLFVEQPYSGEQINIEYANQKDTQFSVYVNGQKEETITLPDSDGERAVFSLVKHVDQDIIALAVDAEDAEVNVGASAVIYQIDLLKEAQRMTRTISVSHNAGGSVTPDGEWEVDYGASQTIAIQPDPGCI</sequence>
<evidence type="ECO:0000313" key="2">
    <source>
        <dbReference type="Proteomes" id="UP000823896"/>
    </source>
</evidence>
<dbReference type="Proteomes" id="UP000823896">
    <property type="component" value="Unassembled WGS sequence"/>
</dbReference>
<evidence type="ECO:0000313" key="1">
    <source>
        <dbReference type="EMBL" id="HJC35812.1"/>
    </source>
</evidence>
<protein>
    <submittedName>
        <fullName evidence="1">Uncharacterized protein</fullName>
    </submittedName>
</protein>
<accession>A0A9D2NPW4</accession>
<reference evidence="1" key="2">
    <citation type="submission" date="2021-04" db="EMBL/GenBank/DDBJ databases">
        <authorList>
            <person name="Gilroy R."/>
        </authorList>
    </citation>
    <scope>NUCLEOTIDE SEQUENCE</scope>
    <source>
        <strain evidence="1">CHK187-11901</strain>
    </source>
</reference>
<name>A0A9D2NPW4_9FIRM</name>
<dbReference type="AlphaFoldDB" id="A0A9D2NPW4"/>
<gene>
    <name evidence="1" type="ORF">H9702_01620</name>
</gene>
<reference evidence="1" key="1">
    <citation type="journal article" date="2021" name="PeerJ">
        <title>Extensive microbial diversity within the chicken gut microbiome revealed by metagenomics and culture.</title>
        <authorList>
            <person name="Gilroy R."/>
            <person name="Ravi A."/>
            <person name="Getino M."/>
            <person name="Pursley I."/>
            <person name="Horton D.L."/>
            <person name="Alikhan N.F."/>
            <person name="Baker D."/>
            <person name="Gharbi K."/>
            <person name="Hall N."/>
            <person name="Watson M."/>
            <person name="Adriaenssens E.M."/>
            <person name="Foster-Nyarko E."/>
            <person name="Jarju S."/>
            <person name="Secka A."/>
            <person name="Antonio M."/>
            <person name="Oren A."/>
            <person name="Chaudhuri R.R."/>
            <person name="La Ragione R."/>
            <person name="Hildebrand F."/>
            <person name="Pallen M.J."/>
        </authorList>
    </citation>
    <scope>NUCLEOTIDE SEQUENCE</scope>
    <source>
        <strain evidence="1">CHK187-11901</strain>
    </source>
</reference>
<dbReference type="EMBL" id="DWWM01000006">
    <property type="protein sequence ID" value="HJC35812.1"/>
    <property type="molecule type" value="Genomic_DNA"/>
</dbReference>
<proteinExistence type="predicted"/>
<comment type="caution">
    <text evidence="1">The sequence shown here is derived from an EMBL/GenBank/DDBJ whole genome shotgun (WGS) entry which is preliminary data.</text>
</comment>